<keyword evidence="12" id="KW-0624">Polysaccharide degradation</keyword>
<comment type="domain">
    <text evidence="12">Has a modular structure: an endo-beta-1,4-glucanase catalytic module at the N-terminus, a linker rich in serines and threonines, and a C-terminal carbohydrate-binding module (CBM).</text>
</comment>
<evidence type="ECO:0000313" key="16">
    <source>
        <dbReference type="Proteomes" id="UP001161017"/>
    </source>
</evidence>
<evidence type="ECO:0000256" key="6">
    <source>
        <dbReference type="ARBA" id="ARBA00022454"/>
    </source>
</evidence>
<keyword evidence="7 12" id="KW-0964">Secreted</keyword>
<dbReference type="GO" id="GO:0030527">
    <property type="term" value="F:structural constituent of chromatin"/>
    <property type="evidence" value="ECO:0007669"/>
    <property type="project" value="InterPro"/>
</dbReference>
<keyword evidence="8" id="KW-0238">DNA-binding</keyword>
<dbReference type="GO" id="GO:0005576">
    <property type="term" value="C:extracellular region"/>
    <property type="evidence" value="ECO:0007669"/>
    <property type="project" value="UniProtKB-SubCell"/>
</dbReference>
<dbReference type="GO" id="GO:0000786">
    <property type="term" value="C:nucleosome"/>
    <property type="evidence" value="ECO:0007669"/>
    <property type="project" value="UniProtKB-KW"/>
</dbReference>
<dbReference type="InterPro" id="IPR049892">
    <property type="entry name" value="AA9"/>
</dbReference>
<feature type="compositionally biased region" description="Low complexity" evidence="13">
    <location>
        <begin position="421"/>
        <end position="445"/>
    </location>
</feature>
<evidence type="ECO:0000256" key="4">
    <source>
        <dbReference type="ARBA" id="ARBA00004613"/>
    </source>
</evidence>
<dbReference type="GO" id="GO:0005634">
    <property type="term" value="C:nucleus"/>
    <property type="evidence" value="ECO:0007669"/>
    <property type="project" value="UniProtKB-SubCell"/>
</dbReference>
<dbReference type="PANTHER" id="PTHR33353:SF32">
    <property type="entry name" value="ENDO-BETA-1,4-GLUCANASE D"/>
    <property type="match status" value="1"/>
</dbReference>
<keyword evidence="12" id="KW-0119">Carbohydrate metabolism</keyword>
<evidence type="ECO:0000256" key="12">
    <source>
        <dbReference type="RuleBase" id="RU368122"/>
    </source>
</evidence>
<evidence type="ECO:0000313" key="15">
    <source>
        <dbReference type="EMBL" id="MDI1486496.1"/>
    </source>
</evidence>
<dbReference type="GO" id="GO:0030248">
    <property type="term" value="F:cellulose binding"/>
    <property type="evidence" value="ECO:0007669"/>
    <property type="project" value="UniProtKB-UniRule"/>
</dbReference>
<dbReference type="PRINTS" id="PR00623">
    <property type="entry name" value="HISTONEH4"/>
</dbReference>
<dbReference type="GO" id="GO:0008810">
    <property type="term" value="F:cellulase activity"/>
    <property type="evidence" value="ECO:0007669"/>
    <property type="project" value="UniProtKB-UniRule"/>
</dbReference>
<dbReference type="PANTHER" id="PTHR33353">
    <property type="entry name" value="PUTATIVE (AFU_ORTHOLOGUE AFUA_1G12560)-RELATED"/>
    <property type="match status" value="1"/>
</dbReference>
<evidence type="ECO:0000256" key="5">
    <source>
        <dbReference type="ARBA" id="ARBA00006564"/>
    </source>
</evidence>
<evidence type="ECO:0000256" key="11">
    <source>
        <dbReference type="ARBA" id="ARBA00023269"/>
    </source>
</evidence>
<evidence type="ECO:0000256" key="3">
    <source>
        <dbReference type="ARBA" id="ARBA00004286"/>
    </source>
</evidence>
<feature type="domain" description="Auxiliary Activity family 9 catalytic" evidence="14">
    <location>
        <begin position="20"/>
        <end position="229"/>
    </location>
</feature>
<keyword evidence="6" id="KW-0158">Chromosome</keyword>
<dbReference type="InterPro" id="IPR005103">
    <property type="entry name" value="AA9_LPMO"/>
</dbReference>
<comment type="cofactor">
    <cofactor evidence="1">
        <name>Cu(2+)</name>
        <dbReference type="ChEBI" id="CHEBI:29036"/>
    </cofactor>
</comment>
<organism evidence="15 16">
    <name type="scientific">Ramalina farinacea</name>
    <dbReference type="NCBI Taxonomy" id="258253"/>
    <lineage>
        <taxon>Eukaryota</taxon>
        <taxon>Fungi</taxon>
        <taxon>Dikarya</taxon>
        <taxon>Ascomycota</taxon>
        <taxon>Pezizomycotina</taxon>
        <taxon>Lecanoromycetes</taxon>
        <taxon>OSLEUM clade</taxon>
        <taxon>Lecanoromycetidae</taxon>
        <taxon>Lecanorales</taxon>
        <taxon>Lecanorineae</taxon>
        <taxon>Ramalinaceae</taxon>
        <taxon>Ramalina</taxon>
    </lineage>
</organism>
<evidence type="ECO:0000256" key="13">
    <source>
        <dbReference type="SAM" id="MobiDB-lite"/>
    </source>
</evidence>
<keyword evidence="9 12" id="KW-1015">Disulfide bond</keyword>
<accession>A0AA43TPF2</accession>
<comment type="caution">
    <text evidence="15">The sequence shown here is derived from an EMBL/GenBank/DDBJ whole genome shotgun (WGS) entry which is preliminary data.</text>
</comment>
<feature type="region of interest" description="Disordered" evidence="13">
    <location>
        <begin position="405"/>
        <end position="458"/>
    </location>
</feature>
<comment type="function">
    <text evidence="12">Lytic polysaccharide monooxygenase (LMPO) that depolymerizes crystalline and amorphous polysaccharides via the oxidation of scissile alpha- or beta-(1-4)-glycosidic bonds, yielding C1 and/or C4 oxidation products. Catalysis by LPMOs requires the reduction of the active-site copper from Cu(II) to Cu(I) by a reducing agent and H(2)O(2) or O(2) as a cosubstrate.</text>
</comment>
<name>A0AA43TPF2_9LECA</name>
<keyword evidence="12" id="KW-0136">Cellulose degradation</keyword>
<reference evidence="15" key="1">
    <citation type="journal article" date="2023" name="Genome Biol. Evol.">
        <title>First Whole Genome Sequence and Flow Cytometry Genome Size Data for the Lichen-Forming Fungus Ramalina farinacea (Ascomycota).</title>
        <authorList>
            <person name="Llewellyn T."/>
            <person name="Mian S."/>
            <person name="Hill R."/>
            <person name="Leitch I.J."/>
            <person name="Gaya E."/>
        </authorList>
    </citation>
    <scope>NUCLEOTIDE SEQUENCE</scope>
    <source>
        <strain evidence="15">LIQ254RAFAR</strain>
    </source>
</reference>
<comment type="catalytic activity">
    <reaction evidence="12">
        <text>[(1-&gt;4)-beta-D-glucosyl]n+m + reduced acceptor + O2 = 4-dehydro-beta-D-glucosyl-[(1-&gt;4)-beta-D-glucosyl]n-1 + [(1-&gt;4)-beta-D-glucosyl]m + acceptor + H2O.</text>
        <dbReference type="EC" id="1.14.99.56"/>
    </reaction>
</comment>
<comment type="similarity">
    <text evidence="5">Belongs to the histone H4 family.</text>
</comment>
<dbReference type="GO" id="GO:0030245">
    <property type="term" value="P:cellulose catabolic process"/>
    <property type="evidence" value="ECO:0007669"/>
    <property type="project" value="UniProtKB-UniRule"/>
</dbReference>
<keyword evidence="16" id="KW-1185">Reference proteome</keyword>
<evidence type="ECO:0000256" key="8">
    <source>
        <dbReference type="ARBA" id="ARBA00023125"/>
    </source>
</evidence>
<dbReference type="GO" id="GO:0003677">
    <property type="term" value="F:DNA binding"/>
    <property type="evidence" value="ECO:0007669"/>
    <property type="project" value="UniProtKB-KW"/>
</dbReference>
<dbReference type="Proteomes" id="UP001161017">
    <property type="component" value="Unassembled WGS sequence"/>
</dbReference>
<sequence>MRFFQNALAAAGTAQIVKAHTAFTNFFVDGVDQGDGVAVRMSNNMGQATFPISSVTSKDMACGVNGEMGVSRIAGVKAGSKITFEWRDWPDGTKPGSIDPSHKGPCAVYMKKVDDSSASNNAAGDGWFKIMEDGYDNTAEKWCTEKLIPNDGHLQATIPKDLAPGYYLMRPELLALHATQATPPDPQFYVGCAQVFLTSDGSATPNDHVSIPGYVNMQTPAMTYNIYATPLKLPFPDFGPPLYNPGSSKRSLVARDMTQTIGLKPADCVMENGNWCAVMPPSYTDQNGCWNSSKNCWTQNTACYTSAGPTGGKNCHNWESYCKKLQGQCGAGNYNGPPSADDEMPAQLPALSGGVVAMTAPMEGSVPTATPIAASESGAVSASTSNDAAPAPTLAIPVPSGTGAVTAGANQSSNGSIDTCGSNGAPKSSAGAASPSSSAAAGATAQRPQIGGKAKGDIRRLARRGGVKRLSAPIYEDTRDAIKDRLALVSGMLLGNLQIRSG</sequence>
<keyword evidence="11" id="KW-0544">Nucleosome core</keyword>
<protein>
    <recommendedName>
        <fullName evidence="12">AA9 family lytic polysaccharide monooxygenase</fullName>
        <ecNumber evidence="12">1.14.99.56</ecNumber>
    </recommendedName>
    <alternativeName>
        <fullName evidence="12">Endo-beta-1,4-glucanase</fullName>
    </alternativeName>
    <alternativeName>
        <fullName evidence="12">Glycosyl hydrolase 61 family protein</fullName>
    </alternativeName>
</protein>
<dbReference type="Gene3D" id="2.70.50.70">
    <property type="match status" value="1"/>
</dbReference>
<evidence type="ECO:0000256" key="1">
    <source>
        <dbReference type="ARBA" id="ARBA00001973"/>
    </source>
</evidence>
<dbReference type="InterPro" id="IPR001951">
    <property type="entry name" value="Histone_H4"/>
</dbReference>
<evidence type="ECO:0000256" key="7">
    <source>
        <dbReference type="ARBA" id="ARBA00022525"/>
    </source>
</evidence>
<comment type="subcellular location">
    <subcellularLocation>
        <location evidence="3">Chromosome</location>
    </subcellularLocation>
    <subcellularLocation>
        <location evidence="2">Nucleus</location>
    </subcellularLocation>
    <subcellularLocation>
        <location evidence="4 12">Secreted</location>
    </subcellularLocation>
</comment>
<dbReference type="EC" id="1.14.99.56" evidence="12"/>
<dbReference type="InterPro" id="IPR009072">
    <property type="entry name" value="Histone-fold"/>
</dbReference>
<evidence type="ECO:0000256" key="9">
    <source>
        <dbReference type="ARBA" id="ARBA00023157"/>
    </source>
</evidence>
<dbReference type="Pfam" id="PF03443">
    <property type="entry name" value="AA9"/>
    <property type="match status" value="1"/>
</dbReference>
<feature type="compositionally biased region" description="Polar residues" evidence="13">
    <location>
        <begin position="408"/>
        <end position="420"/>
    </location>
</feature>
<gene>
    <name evidence="15" type="ORF">OHK93_005726</name>
</gene>
<dbReference type="AlphaFoldDB" id="A0AA43TPF2"/>
<proteinExistence type="inferred from homology"/>
<dbReference type="Gene3D" id="1.10.20.10">
    <property type="entry name" value="Histone, subunit A"/>
    <property type="match status" value="1"/>
</dbReference>
<evidence type="ECO:0000256" key="2">
    <source>
        <dbReference type="ARBA" id="ARBA00004123"/>
    </source>
</evidence>
<dbReference type="CDD" id="cd21175">
    <property type="entry name" value="LPMO_AA9"/>
    <property type="match status" value="1"/>
</dbReference>
<evidence type="ECO:0000256" key="10">
    <source>
        <dbReference type="ARBA" id="ARBA00023242"/>
    </source>
</evidence>
<dbReference type="EMBL" id="JAPUFD010000003">
    <property type="protein sequence ID" value="MDI1486496.1"/>
    <property type="molecule type" value="Genomic_DNA"/>
</dbReference>
<dbReference type="GO" id="GO:0046982">
    <property type="term" value="F:protein heterodimerization activity"/>
    <property type="evidence" value="ECO:0007669"/>
    <property type="project" value="InterPro"/>
</dbReference>
<evidence type="ECO:0000259" key="14">
    <source>
        <dbReference type="Pfam" id="PF03443"/>
    </source>
</evidence>
<keyword evidence="10" id="KW-0539">Nucleus</keyword>